<gene>
    <name evidence="2" type="ORF">BDP27DRAFT_689711</name>
</gene>
<dbReference type="EMBL" id="JADNRY010000484">
    <property type="protein sequence ID" value="KAF9048186.1"/>
    <property type="molecule type" value="Genomic_DNA"/>
</dbReference>
<keyword evidence="3" id="KW-1185">Reference proteome</keyword>
<keyword evidence="1" id="KW-0472">Membrane</keyword>
<protein>
    <submittedName>
        <fullName evidence="2">Uncharacterized protein</fullName>
    </submittedName>
</protein>
<keyword evidence="1" id="KW-0812">Transmembrane</keyword>
<evidence type="ECO:0000313" key="2">
    <source>
        <dbReference type="EMBL" id="KAF9048186.1"/>
    </source>
</evidence>
<dbReference type="AlphaFoldDB" id="A0A9P5TX27"/>
<name>A0A9P5TX27_9AGAR</name>
<sequence>MGGCLATVVYEYHKRIIHACRFRSTFFIRNANAGNPGNLLKWEDVLPSWTLIPGMLASALIIRSSEMISGAIEIVQREGQMDVMRQPVLLHIALGGILVVFCLGRWAWTARRFLYNEEM</sequence>
<comment type="caution">
    <text evidence="2">The sequence shown here is derived from an EMBL/GenBank/DDBJ whole genome shotgun (WGS) entry which is preliminary data.</text>
</comment>
<evidence type="ECO:0000256" key="1">
    <source>
        <dbReference type="SAM" id="Phobius"/>
    </source>
</evidence>
<feature type="transmembrane region" description="Helical" evidence="1">
    <location>
        <begin position="88"/>
        <end position="108"/>
    </location>
</feature>
<reference evidence="2" key="1">
    <citation type="submission" date="2020-11" db="EMBL/GenBank/DDBJ databases">
        <authorList>
            <consortium name="DOE Joint Genome Institute"/>
            <person name="Ahrendt S."/>
            <person name="Riley R."/>
            <person name="Andreopoulos W."/>
            <person name="Labutti K."/>
            <person name="Pangilinan J."/>
            <person name="Ruiz-Duenas F.J."/>
            <person name="Barrasa J.M."/>
            <person name="Sanchez-Garcia M."/>
            <person name="Camarero S."/>
            <person name="Miyauchi S."/>
            <person name="Serrano A."/>
            <person name="Linde D."/>
            <person name="Babiker R."/>
            <person name="Drula E."/>
            <person name="Ayuso-Fernandez I."/>
            <person name="Pacheco R."/>
            <person name="Padilla G."/>
            <person name="Ferreira P."/>
            <person name="Barriuso J."/>
            <person name="Kellner H."/>
            <person name="Castanera R."/>
            <person name="Alfaro M."/>
            <person name="Ramirez L."/>
            <person name="Pisabarro A.G."/>
            <person name="Kuo A."/>
            <person name="Tritt A."/>
            <person name="Lipzen A."/>
            <person name="He G."/>
            <person name="Yan M."/>
            <person name="Ng V."/>
            <person name="Cullen D."/>
            <person name="Martin F."/>
            <person name="Rosso M.-N."/>
            <person name="Henrissat B."/>
            <person name="Hibbett D."/>
            <person name="Martinez A.T."/>
            <person name="Grigoriev I.V."/>
        </authorList>
    </citation>
    <scope>NUCLEOTIDE SEQUENCE</scope>
    <source>
        <strain evidence="2">AH 40177</strain>
    </source>
</reference>
<evidence type="ECO:0000313" key="3">
    <source>
        <dbReference type="Proteomes" id="UP000772434"/>
    </source>
</evidence>
<keyword evidence="1" id="KW-1133">Transmembrane helix</keyword>
<proteinExistence type="predicted"/>
<dbReference type="Proteomes" id="UP000772434">
    <property type="component" value="Unassembled WGS sequence"/>
</dbReference>
<accession>A0A9P5TX27</accession>
<organism evidence="2 3">
    <name type="scientific">Rhodocollybia butyracea</name>
    <dbReference type="NCBI Taxonomy" id="206335"/>
    <lineage>
        <taxon>Eukaryota</taxon>
        <taxon>Fungi</taxon>
        <taxon>Dikarya</taxon>
        <taxon>Basidiomycota</taxon>
        <taxon>Agaricomycotina</taxon>
        <taxon>Agaricomycetes</taxon>
        <taxon>Agaricomycetidae</taxon>
        <taxon>Agaricales</taxon>
        <taxon>Marasmiineae</taxon>
        <taxon>Omphalotaceae</taxon>
        <taxon>Rhodocollybia</taxon>
    </lineage>
</organism>
<dbReference type="OrthoDB" id="9979195at2759"/>